<dbReference type="SMART" id="SM00823">
    <property type="entry name" value="PKS_PP"/>
    <property type="match status" value="1"/>
</dbReference>
<name>A0ABT5MBK8_9BURK</name>
<evidence type="ECO:0000259" key="3">
    <source>
        <dbReference type="PROSITE" id="PS50075"/>
    </source>
</evidence>
<keyword evidence="2" id="KW-0597">Phosphoprotein</keyword>
<dbReference type="Gene3D" id="1.10.1200.10">
    <property type="entry name" value="ACP-like"/>
    <property type="match status" value="1"/>
</dbReference>
<sequence length="87" mass="9692">MTPDIDQTIAQILVDKFHLDAALIRPDAALEDLGLDSLTLMEFVFAIEDAFNLRIPEERLDPRQGGITLSHLAEVIREHLASQATQP</sequence>
<feature type="domain" description="Carrier" evidence="3">
    <location>
        <begin position="3"/>
        <end position="80"/>
    </location>
</feature>
<gene>
    <name evidence="4" type="ORF">PSQ39_04825</name>
</gene>
<evidence type="ECO:0000256" key="1">
    <source>
        <dbReference type="ARBA" id="ARBA00022450"/>
    </source>
</evidence>
<evidence type="ECO:0000313" key="4">
    <source>
        <dbReference type="EMBL" id="MDD0813948.1"/>
    </source>
</evidence>
<keyword evidence="1" id="KW-0596">Phosphopantetheine</keyword>
<organism evidence="4 5">
    <name type="scientific">Curvibacter microcysteis</name>
    <dbReference type="NCBI Taxonomy" id="3026419"/>
    <lineage>
        <taxon>Bacteria</taxon>
        <taxon>Pseudomonadati</taxon>
        <taxon>Pseudomonadota</taxon>
        <taxon>Betaproteobacteria</taxon>
        <taxon>Burkholderiales</taxon>
        <taxon>Comamonadaceae</taxon>
        <taxon>Curvibacter</taxon>
    </lineage>
</organism>
<dbReference type="Pfam" id="PF00550">
    <property type="entry name" value="PP-binding"/>
    <property type="match status" value="1"/>
</dbReference>
<dbReference type="SUPFAM" id="SSF47336">
    <property type="entry name" value="ACP-like"/>
    <property type="match status" value="1"/>
</dbReference>
<evidence type="ECO:0000313" key="5">
    <source>
        <dbReference type="Proteomes" id="UP001528672"/>
    </source>
</evidence>
<dbReference type="RefSeq" id="WP_273925537.1">
    <property type="nucleotide sequence ID" value="NZ_JAQSIN010000004.1"/>
</dbReference>
<dbReference type="InterPro" id="IPR009081">
    <property type="entry name" value="PP-bd_ACP"/>
</dbReference>
<dbReference type="EMBL" id="JAQSIO010000001">
    <property type="protein sequence ID" value="MDD0813948.1"/>
    <property type="molecule type" value="Genomic_DNA"/>
</dbReference>
<accession>A0ABT5MBK8</accession>
<dbReference type="PROSITE" id="PS50075">
    <property type="entry name" value="CARRIER"/>
    <property type="match status" value="1"/>
</dbReference>
<evidence type="ECO:0000256" key="2">
    <source>
        <dbReference type="ARBA" id="ARBA00022553"/>
    </source>
</evidence>
<comment type="caution">
    <text evidence="4">The sequence shown here is derived from an EMBL/GenBank/DDBJ whole genome shotgun (WGS) entry which is preliminary data.</text>
</comment>
<keyword evidence="5" id="KW-1185">Reference proteome</keyword>
<dbReference type="Proteomes" id="UP001528672">
    <property type="component" value="Unassembled WGS sequence"/>
</dbReference>
<dbReference type="InterPro" id="IPR036736">
    <property type="entry name" value="ACP-like_sf"/>
</dbReference>
<dbReference type="InterPro" id="IPR020806">
    <property type="entry name" value="PKS_PP-bd"/>
</dbReference>
<reference evidence="4 5" key="1">
    <citation type="submission" date="2023-02" db="EMBL/GenBank/DDBJ databases">
        <title>Bacterial whole genome sequence for Curvibacter sp. HBC28.</title>
        <authorList>
            <person name="Le V."/>
            <person name="Ko S.-R."/>
            <person name="Ahn C.-Y."/>
            <person name="Oh H.-M."/>
        </authorList>
    </citation>
    <scope>NUCLEOTIDE SEQUENCE [LARGE SCALE GENOMIC DNA]</scope>
    <source>
        <strain evidence="4 5">HBC28</strain>
    </source>
</reference>
<proteinExistence type="predicted"/>
<protein>
    <submittedName>
        <fullName evidence="4">Phosphopantetheine-binding protein</fullName>
    </submittedName>
</protein>